<dbReference type="OrthoDB" id="5969566at2759"/>
<dbReference type="AlphaFoldDB" id="A0A2B4SBC2"/>
<evidence type="ECO:0000313" key="2">
    <source>
        <dbReference type="Proteomes" id="UP000225706"/>
    </source>
</evidence>
<sequence>MDSMESLPSSVGSHLSAESLLDTDVKPSPEHDCMVQGEASAEIGNEMTNSSIQWPINLEMKQEHNKDDDYVPRGTGLYQWFDNQALSEEASSINVDHIEPPSASIQEILEASRLSKNKDLLQLLGEIGSDDSSTFAGSYWQEVGGSDYNSQNADYSVSGTNECTQFQDAQNFRTFLEPMPLVVPSLPGAMSSYNVVQSGDNIIWTGQNDTDTGRGVTLECIQAGEAFPFVSNSSTSQEFRDISDDIRKQEEKKRKRRERNKQCSREFRRKQKVREQLLTRGKAEKEQILVERYKRIEKTTKILNRIATSSGACEKGQGIINMVAGLINKENLFCSVVKGNRVANRPVSHTQTQAF</sequence>
<keyword evidence="2" id="KW-1185">Reference proteome</keyword>
<proteinExistence type="predicted"/>
<comment type="caution">
    <text evidence="1">The sequence shown here is derived from an EMBL/GenBank/DDBJ whole genome shotgun (WGS) entry which is preliminary data.</text>
</comment>
<accession>A0A2B4SBC2</accession>
<dbReference type="Proteomes" id="UP000225706">
    <property type="component" value="Unassembled WGS sequence"/>
</dbReference>
<organism evidence="1 2">
    <name type="scientific">Stylophora pistillata</name>
    <name type="common">Smooth cauliflower coral</name>
    <dbReference type="NCBI Taxonomy" id="50429"/>
    <lineage>
        <taxon>Eukaryota</taxon>
        <taxon>Metazoa</taxon>
        <taxon>Cnidaria</taxon>
        <taxon>Anthozoa</taxon>
        <taxon>Hexacorallia</taxon>
        <taxon>Scleractinia</taxon>
        <taxon>Astrocoeniina</taxon>
        <taxon>Pocilloporidae</taxon>
        <taxon>Stylophora</taxon>
    </lineage>
</organism>
<gene>
    <name evidence="1" type="ORF">AWC38_SpisGene8134</name>
</gene>
<dbReference type="EMBL" id="LSMT01000109">
    <property type="protein sequence ID" value="PFX27181.1"/>
    <property type="molecule type" value="Genomic_DNA"/>
</dbReference>
<evidence type="ECO:0000313" key="1">
    <source>
        <dbReference type="EMBL" id="PFX27181.1"/>
    </source>
</evidence>
<protein>
    <recommendedName>
        <fullName evidence="3">BZIP domain-containing protein</fullName>
    </recommendedName>
</protein>
<reference evidence="2" key="1">
    <citation type="journal article" date="2017" name="bioRxiv">
        <title>Comparative analysis of the genomes of Stylophora pistillata and Acropora digitifera provides evidence for extensive differences between species of corals.</title>
        <authorList>
            <person name="Voolstra C.R."/>
            <person name="Li Y."/>
            <person name="Liew Y.J."/>
            <person name="Baumgarten S."/>
            <person name="Zoccola D."/>
            <person name="Flot J.-F."/>
            <person name="Tambutte S."/>
            <person name="Allemand D."/>
            <person name="Aranda M."/>
        </authorList>
    </citation>
    <scope>NUCLEOTIDE SEQUENCE [LARGE SCALE GENOMIC DNA]</scope>
</reference>
<name>A0A2B4SBC2_STYPI</name>
<evidence type="ECO:0008006" key="3">
    <source>
        <dbReference type="Google" id="ProtNLM"/>
    </source>
</evidence>